<dbReference type="Proteomes" id="UP000298030">
    <property type="component" value="Unassembled WGS sequence"/>
</dbReference>
<evidence type="ECO:0000313" key="3">
    <source>
        <dbReference type="Proteomes" id="UP000298030"/>
    </source>
</evidence>
<sequence>MNSSSNASRALSYLLDSMQPSVFVTRLQTALDPAMGHTPDEIALFLEGLKGTRFEKAVGRAEAMVDQDKAEVEKQHEDRTLRLDEGCSRPLEASVPGGCSVMLVSQSTQTSPLEVGASEPNIANPPCLRCGFTLRALSKSGDNASFPNPLWLTIRAPMSTEIVTANSTLSDPMTLSEFGPPPLTPVKSSTLPSPPSGTVHPSASPMSLVFKFKPNSFDTAN</sequence>
<feature type="region of interest" description="Disordered" evidence="1">
    <location>
        <begin position="173"/>
        <end position="202"/>
    </location>
</feature>
<name>A0A4Y7THY7_COPMI</name>
<dbReference type="EMBL" id="QPFP01000012">
    <property type="protein sequence ID" value="TEB33574.1"/>
    <property type="molecule type" value="Genomic_DNA"/>
</dbReference>
<proteinExistence type="predicted"/>
<keyword evidence="3" id="KW-1185">Reference proteome</keyword>
<accession>A0A4Y7THY7</accession>
<dbReference type="AlphaFoldDB" id="A0A4Y7THY7"/>
<protein>
    <submittedName>
        <fullName evidence="2">Uncharacterized protein</fullName>
    </submittedName>
</protein>
<evidence type="ECO:0000256" key="1">
    <source>
        <dbReference type="SAM" id="MobiDB-lite"/>
    </source>
</evidence>
<organism evidence="2 3">
    <name type="scientific">Coprinellus micaceus</name>
    <name type="common">Glistening ink-cap mushroom</name>
    <name type="synonym">Coprinus micaceus</name>
    <dbReference type="NCBI Taxonomy" id="71717"/>
    <lineage>
        <taxon>Eukaryota</taxon>
        <taxon>Fungi</taxon>
        <taxon>Dikarya</taxon>
        <taxon>Basidiomycota</taxon>
        <taxon>Agaricomycotina</taxon>
        <taxon>Agaricomycetes</taxon>
        <taxon>Agaricomycetidae</taxon>
        <taxon>Agaricales</taxon>
        <taxon>Agaricineae</taxon>
        <taxon>Psathyrellaceae</taxon>
        <taxon>Coprinellus</taxon>
    </lineage>
</organism>
<gene>
    <name evidence="2" type="ORF">FA13DRAFT_1789987</name>
</gene>
<reference evidence="2 3" key="1">
    <citation type="journal article" date="2019" name="Nat. Ecol. Evol.">
        <title>Megaphylogeny resolves global patterns of mushroom evolution.</title>
        <authorList>
            <person name="Varga T."/>
            <person name="Krizsan K."/>
            <person name="Foldi C."/>
            <person name="Dima B."/>
            <person name="Sanchez-Garcia M."/>
            <person name="Sanchez-Ramirez S."/>
            <person name="Szollosi G.J."/>
            <person name="Szarkandi J.G."/>
            <person name="Papp V."/>
            <person name="Albert L."/>
            <person name="Andreopoulos W."/>
            <person name="Angelini C."/>
            <person name="Antonin V."/>
            <person name="Barry K.W."/>
            <person name="Bougher N.L."/>
            <person name="Buchanan P."/>
            <person name="Buyck B."/>
            <person name="Bense V."/>
            <person name="Catcheside P."/>
            <person name="Chovatia M."/>
            <person name="Cooper J."/>
            <person name="Damon W."/>
            <person name="Desjardin D."/>
            <person name="Finy P."/>
            <person name="Geml J."/>
            <person name="Haridas S."/>
            <person name="Hughes K."/>
            <person name="Justo A."/>
            <person name="Karasinski D."/>
            <person name="Kautmanova I."/>
            <person name="Kiss B."/>
            <person name="Kocsube S."/>
            <person name="Kotiranta H."/>
            <person name="LaButti K.M."/>
            <person name="Lechner B.E."/>
            <person name="Liimatainen K."/>
            <person name="Lipzen A."/>
            <person name="Lukacs Z."/>
            <person name="Mihaltcheva S."/>
            <person name="Morgado L.N."/>
            <person name="Niskanen T."/>
            <person name="Noordeloos M.E."/>
            <person name="Ohm R.A."/>
            <person name="Ortiz-Santana B."/>
            <person name="Ovrebo C."/>
            <person name="Racz N."/>
            <person name="Riley R."/>
            <person name="Savchenko A."/>
            <person name="Shiryaev A."/>
            <person name="Soop K."/>
            <person name="Spirin V."/>
            <person name="Szebenyi C."/>
            <person name="Tomsovsky M."/>
            <person name="Tulloss R.E."/>
            <person name="Uehling J."/>
            <person name="Grigoriev I.V."/>
            <person name="Vagvolgyi C."/>
            <person name="Papp T."/>
            <person name="Martin F.M."/>
            <person name="Miettinen O."/>
            <person name="Hibbett D.S."/>
            <person name="Nagy L.G."/>
        </authorList>
    </citation>
    <scope>NUCLEOTIDE SEQUENCE [LARGE SCALE GENOMIC DNA]</scope>
    <source>
        <strain evidence="2 3">FP101781</strain>
    </source>
</reference>
<comment type="caution">
    <text evidence="2">The sequence shown here is derived from an EMBL/GenBank/DDBJ whole genome shotgun (WGS) entry which is preliminary data.</text>
</comment>
<evidence type="ECO:0000313" key="2">
    <source>
        <dbReference type="EMBL" id="TEB33574.1"/>
    </source>
</evidence>